<protein>
    <submittedName>
        <fullName evidence="3">SDR family NAD(P)-dependent oxidoreductase</fullName>
    </submittedName>
</protein>
<dbReference type="Proteomes" id="UP001589608">
    <property type="component" value="Unassembled WGS sequence"/>
</dbReference>
<dbReference type="InterPro" id="IPR036291">
    <property type="entry name" value="NAD(P)-bd_dom_sf"/>
</dbReference>
<sequence>MRRSSAGTGWCSRPAAKHAVEGLTEALRAEVEPFGVRVLTVEPGAFRTRAHAGFAAEPVEDGPYRPMIERVRDAMVAQNGRQRGDPARGVRAVLAAMELPEPPRRLVLGGAAFTAVTGALENLADIRSAEVLARSADHG</sequence>
<dbReference type="PANTHER" id="PTHR43976">
    <property type="entry name" value="SHORT CHAIN DEHYDROGENASE"/>
    <property type="match status" value="1"/>
</dbReference>
<evidence type="ECO:0000256" key="2">
    <source>
        <dbReference type="ARBA" id="ARBA00023002"/>
    </source>
</evidence>
<evidence type="ECO:0000313" key="3">
    <source>
        <dbReference type="EMBL" id="MFB9447913.1"/>
    </source>
</evidence>
<dbReference type="EMBL" id="JBHMCA010000054">
    <property type="protein sequence ID" value="MFB9447913.1"/>
    <property type="molecule type" value="Genomic_DNA"/>
</dbReference>
<gene>
    <name evidence="3" type="ORF">ACFFTR_32875</name>
</gene>
<reference evidence="3 4" key="1">
    <citation type="submission" date="2024-09" db="EMBL/GenBank/DDBJ databases">
        <authorList>
            <person name="Sun Q."/>
            <person name="Mori K."/>
        </authorList>
    </citation>
    <scope>NUCLEOTIDE SEQUENCE [LARGE SCALE GENOMIC DNA]</scope>
    <source>
        <strain evidence="3 4">JCM 3307</strain>
    </source>
</reference>
<dbReference type="Pfam" id="PF00106">
    <property type="entry name" value="adh_short"/>
    <property type="match status" value="1"/>
</dbReference>
<dbReference type="InterPro" id="IPR002347">
    <property type="entry name" value="SDR_fam"/>
</dbReference>
<dbReference type="Gene3D" id="3.40.50.720">
    <property type="entry name" value="NAD(P)-binding Rossmann-like Domain"/>
    <property type="match status" value="1"/>
</dbReference>
<dbReference type="RefSeq" id="WP_223102842.1">
    <property type="nucleotide sequence ID" value="NZ_CP061913.1"/>
</dbReference>
<evidence type="ECO:0000256" key="1">
    <source>
        <dbReference type="ARBA" id="ARBA00006484"/>
    </source>
</evidence>
<keyword evidence="4" id="KW-1185">Reference proteome</keyword>
<dbReference type="InterPro" id="IPR051911">
    <property type="entry name" value="SDR_oxidoreductase"/>
</dbReference>
<keyword evidence="2" id="KW-0560">Oxidoreductase</keyword>
<dbReference type="SUPFAM" id="SSF51735">
    <property type="entry name" value="NAD(P)-binding Rossmann-fold domains"/>
    <property type="match status" value="1"/>
</dbReference>
<organism evidence="3 4">
    <name type="scientific">Dactylosporangium vinaceum</name>
    <dbReference type="NCBI Taxonomy" id="53362"/>
    <lineage>
        <taxon>Bacteria</taxon>
        <taxon>Bacillati</taxon>
        <taxon>Actinomycetota</taxon>
        <taxon>Actinomycetes</taxon>
        <taxon>Micromonosporales</taxon>
        <taxon>Micromonosporaceae</taxon>
        <taxon>Dactylosporangium</taxon>
    </lineage>
</organism>
<accession>A0ABV5MGE2</accession>
<name>A0ABV5MGE2_9ACTN</name>
<comment type="caution">
    <text evidence="3">The sequence shown here is derived from an EMBL/GenBank/DDBJ whole genome shotgun (WGS) entry which is preliminary data.</text>
</comment>
<evidence type="ECO:0000313" key="4">
    <source>
        <dbReference type="Proteomes" id="UP001589608"/>
    </source>
</evidence>
<dbReference type="PANTHER" id="PTHR43976:SF16">
    <property type="entry name" value="SHORT-CHAIN DEHYDROGENASE_REDUCTASE FAMILY PROTEIN"/>
    <property type="match status" value="1"/>
</dbReference>
<proteinExistence type="inferred from homology"/>
<comment type="similarity">
    <text evidence="1">Belongs to the short-chain dehydrogenases/reductases (SDR) family.</text>
</comment>